<dbReference type="PANTHER" id="PTHR13281:SF0">
    <property type="entry name" value="TRANSMEMBRANE PROTEIN 70, MITOCHONDRIAL"/>
    <property type="match status" value="1"/>
</dbReference>
<keyword evidence="2" id="KW-1133">Transmembrane helix</keyword>
<reference evidence="3" key="1">
    <citation type="submission" date="2021-02" db="EMBL/GenBank/DDBJ databases">
        <title>Psilocybe cubensis genome.</title>
        <authorList>
            <person name="Mckernan K.J."/>
            <person name="Crawford S."/>
            <person name="Trippe A."/>
            <person name="Kane L.T."/>
            <person name="Mclaughlin S."/>
        </authorList>
    </citation>
    <scope>NUCLEOTIDE SEQUENCE [LARGE SCALE GENOMIC DNA]</scope>
    <source>
        <strain evidence="3">MGC-MH-2018</strain>
    </source>
</reference>
<feature type="region of interest" description="Disordered" evidence="1">
    <location>
        <begin position="207"/>
        <end position="228"/>
    </location>
</feature>
<dbReference type="InterPro" id="IPR045325">
    <property type="entry name" value="TMEM70/TMEM186/TMEM223"/>
</dbReference>
<dbReference type="OrthoDB" id="5386199at2759"/>
<dbReference type="PANTHER" id="PTHR13281">
    <property type="entry name" value="TRANSMEMBRANE PROTEIN 70, MITOCHONDRIAL"/>
    <property type="match status" value="1"/>
</dbReference>
<dbReference type="EMBL" id="JAFIQS010000002">
    <property type="protein sequence ID" value="KAG5173003.1"/>
    <property type="molecule type" value="Genomic_DNA"/>
</dbReference>
<dbReference type="InterPro" id="IPR009724">
    <property type="entry name" value="TMEM70"/>
</dbReference>
<evidence type="ECO:0000256" key="2">
    <source>
        <dbReference type="SAM" id="Phobius"/>
    </source>
</evidence>
<evidence type="ECO:0000313" key="3">
    <source>
        <dbReference type="EMBL" id="KAG5173003.1"/>
    </source>
</evidence>
<dbReference type="Pfam" id="PF06979">
    <property type="entry name" value="TMEM70"/>
    <property type="match status" value="1"/>
</dbReference>
<feature type="transmembrane region" description="Helical" evidence="2">
    <location>
        <begin position="91"/>
        <end position="114"/>
    </location>
</feature>
<organism evidence="3">
    <name type="scientific">Psilocybe cubensis</name>
    <name type="common">Psychedelic mushroom</name>
    <name type="synonym">Stropharia cubensis</name>
    <dbReference type="NCBI Taxonomy" id="181762"/>
    <lineage>
        <taxon>Eukaryota</taxon>
        <taxon>Fungi</taxon>
        <taxon>Dikarya</taxon>
        <taxon>Basidiomycota</taxon>
        <taxon>Agaricomycotina</taxon>
        <taxon>Agaricomycetes</taxon>
        <taxon>Agaricomycetidae</taxon>
        <taxon>Agaricales</taxon>
        <taxon>Agaricineae</taxon>
        <taxon>Strophariaceae</taxon>
        <taxon>Psilocybe</taxon>
    </lineage>
</organism>
<protein>
    <recommendedName>
        <fullName evidence="4">Transmembrane protein</fullName>
    </recommendedName>
</protein>
<dbReference type="GO" id="GO:0033615">
    <property type="term" value="P:mitochondrial proton-transporting ATP synthase complex assembly"/>
    <property type="evidence" value="ECO:0007669"/>
    <property type="project" value="TreeGrafter"/>
</dbReference>
<feature type="transmembrane region" description="Helical" evidence="2">
    <location>
        <begin position="120"/>
        <end position="141"/>
    </location>
</feature>
<evidence type="ECO:0000256" key="1">
    <source>
        <dbReference type="SAM" id="MobiDB-lite"/>
    </source>
</evidence>
<name>A0A8H7Y5I0_PSICU</name>
<sequence length="258" mass="28567">MNSLLRPADFRVCRSVQLSTALRTSTYSKFPTIVLSANRNQLFLRHLSHSPSRTAEATVSVSEAESTKHTVTEDPFVYHGPLTSAFHRLKLFSLGSFGVSLALSPFIFIVDSALPLNARIALAGIAVGTSGMSTTLVAWCAKPYVTEMHRFRPDGVGCAEEVEMTTYTMTLQPRFTKVYDPSFLIETRRPLARWELAQRISLTRSRTDAVGTNVHPSPGEEETVAETRDSKGEVLGRWIVKWEENGAGTCHEVGHVVR</sequence>
<dbReference type="AlphaFoldDB" id="A0A8H7Y5I0"/>
<accession>A0A8H7Y5I0</accession>
<gene>
    <name evidence="3" type="ORF">JR316_002508</name>
</gene>
<comment type="caution">
    <text evidence="3">The sequence shown here is derived from an EMBL/GenBank/DDBJ whole genome shotgun (WGS) entry which is preliminary data.</text>
</comment>
<evidence type="ECO:0008006" key="4">
    <source>
        <dbReference type="Google" id="ProtNLM"/>
    </source>
</evidence>
<keyword evidence="2" id="KW-0472">Membrane</keyword>
<proteinExistence type="predicted"/>
<dbReference type="GO" id="GO:0031966">
    <property type="term" value="C:mitochondrial membrane"/>
    <property type="evidence" value="ECO:0007669"/>
    <property type="project" value="TreeGrafter"/>
</dbReference>
<keyword evidence="2" id="KW-0812">Transmembrane</keyword>